<dbReference type="SUPFAM" id="SSF142433">
    <property type="entry name" value="CinA-like"/>
    <property type="match status" value="1"/>
</dbReference>
<proteinExistence type="predicted"/>
<evidence type="ECO:0000313" key="4">
    <source>
        <dbReference type="Proteomes" id="UP000216189"/>
    </source>
</evidence>
<dbReference type="Proteomes" id="UP000216189">
    <property type="component" value="Unassembled WGS sequence"/>
</dbReference>
<evidence type="ECO:0000313" key="5">
    <source>
        <dbReference type="Proteomes" id="UP000887043"/>
    </source>
</evidence>
<sequence length="166" mass="17884">MEFKSKILSKRIQDLIYGQGKTLATAESCTGGRIAEAIIATPGASDFFKGGIISYTNEVKENLLGVSHEVIEEQTAVCEEVAKQMVLGVIKALNVDFAISSTGIAGPAGGTKEIPVGTIWIAYGSKDDIRTFQLTEDFGRDINLAVATNQALQLMLEFLKEQDLNL</sequence>
<protein>
    <submittedName>
        <fullName evidence="3">CinA family protein</fullName>
    </submittedName>
</protein>
<keyword evidence="4" id="KW-1185">Reference proteome</keyword>
<dbReference type="GeneID" id="72479944"/>
<dbReference type="NCBIfam" id="TIGR00199">
    <property type="entry name" value="PncC_domain"/>
    <property type="match status" value="1"/>
</dbReference>
<dbReference type="InterPro" id="IPR008136">
    <property type="entry name" value="CinA_C"/>
</dbReference>
<accession>A0AA37HVA0</accession>
<gene>
    <name evidence="3" type="ORF">CIK91_08535</name>
    <name evidence="2" type="ORF">PRRU23_07120</name>
</gene>
<dbReference type="Pfam" id="PF02464">
    <property type="entry name" value="CinA"/>
    <property type="match status" value="1"/>
</dbReference>
<dbReference type="Proteomes" id="UP000887043">
    <property type="component" value="Unassembled WGS sequence"/>
</dbReference>
<dbReference type="RefSeq" id="WP_006282866.1">
    <property type="nucleotide sequence ID" value="NZ_BPTR01000001.1"/>
</dbReference>
<reference evidence="3 4" key="1">
    <citation type="submission" date="2017-08" db="EMBL/GenBank/DDBJ databases">
        <title>Comparative genomics of non-oral Prevotella species.</title>
        <authorList>
            <person name="Accetto T."/>
            <person name="Nograsek B."/>
            <person name="Avgustin G."/>
        </authorList>
    </citation>
    <scope>NUCLEOTIDE SEQUENCE [LARGE SCALE GENOMIC DNA]</scope>
    <source>
        <strain evidence="3 4">TC1-1</strain>
    </source>
</reference>
<organism evidence="2 5">
    <name type="scientific">Segatella bryantii</name>
    <name type="common">Prevotella bryantii</name>
    <dbReference type="NCBI Taxonomy" id="77095"/>
    <lineage>
        <taxon>Bacteria</taxon>
        <taxon>Pseudomonadati</taxon>
        <taxon>Bacteroidota</taxon>
        <taxon>Bacteroidia</taxon>
        <taxon>Bacteroidales</taxon>
        <taxon>Prevotellaceae</taxon>
        <taxon>Segatella</taxon>
    </lineage>
</organism>
<name>A0AA37HVA0_SEGBR</name>
<dbReference type="InterPro" id="IPR036653">
    <property type="entry name" value="CinA-like_C"/>
</dbReference>
<feature type="domain" description="CinA C-terminal" evidence="1">
    <location>
        <begin position="8"/>
        <end position="158"/>
    </location>
</feature>
<comment type="caution">
    <text evidence="2">The sequence shown here is derived from an EMBL/GenBank/DDBJ whole genome shotgun (WGS) entry which is preliminary data.</text>
</comment>
<reference evidence="2" key="2">
    <citation type="submission" date="2021-08" db="EMBL/GenBank/DDBJ databases">
        <title>Prevotella lacticifex sp. nov., isolated from rumen of cow.</title>
        <authorList>
            <person name="Shinkai T."/>
            <person name="Ikeyama N."/>
            <person name="Kumagai M."/>
            <person name="Ohmori H."/>
            <person name="Sakamoto M."/>
            <person name="Ohkuma M."/>
            <person name="Mitsumori M."/>
        </authorList>
    </citation>
    <scope>NUCLEOTIDE SEQUENCE</scope>
    <source>
        <strain evidence="2">DSM 11371</strain>
    </source>
</reference>
<evidence type="ECO:0000259" key="1">
    <source>
        <dbReference type="Pfam" id="PF02464"/>
    </source>
</evidence>
<evidence type="ECO:0000313" key="2">
    <source>
        <dbReference type="EMBL" id="GJG27012.1"/>
    </source>
</evidence>
<dbReference type="EMBL" id="NPJF01000040">
    <property type="protein sequence ID" value="OYP54721.1"/>
    <property type="molecule type" value="Genomic_DNA"/>
</dbReference>
<dbReference type="Gene3D" id="3.90.950.20">
    <property type="entry name" value="CinA-like"/>
    <property type="match status" value="1"/>
</dbReference>
<dbReference type="EMBL" id="BPTR01000001">
    <property type="protein sequence ID" value="GJG27012.1"/>
    <property type="molecule type" value="Genomic_DNA"/>
</dbReference>
<dbReference type="AlphaFoldDB" id="A0AA37HVA0"/>
<evidence type="ECO:0000313" key="3">
    <source>
        <dbReference type="EMBL" id="OYP54721.1"/>
    </source>
</evidence>